<feature type="compositionally biased region" description="Polar residues" evidence="1">
    <location>
        <begin position="99"/>
        <end position="111"/>
    </location>
</feature>
<evidence type="ECO:0000256" key="1">
    <source>
        <dbReference type="SAM" id="MobiDB-lite"/>
    </source>
</evidence>
<evidence type="ECO:0000313" key="3">
    <source>
        <dbReference type="EMBL" id="AAZ56186.1"/>
    </source>
</evidence>
<keyword evidence="2" id="KW-0812">Transmembrane</keyword>
<dbReference type="HOGENOM" id="CLU_1030285_0_0_11"/>
<reference evidence="3" key="1">
    <citation type="submission" date="2005-07" db="EMBL/GenBank/DDBJ databases">
        <title>Complete sequence of Thermobifida fusca YX.</title>
        <authorList>
            <consortium name="US DOE Joint Genome Institute"/>
            <person name="Copeland A."/>
            <person name="Lucas S."/>
            <person name="Lapidus A."/>
            <person name="Barry K."/>
            <person name="Detter J.C."/>
            <person name="Glavina T."/>
            <person name="Hammon N."/>
            <person name="Israni S."/>
            <person name="Pitluck S."/>
            <person name="Di Bartolo G."/>
            <person name="Chain P."/>
            <person name="Schmutz J."/>
            <person name="Larimer F."/>
            <person name="Land M."/>
            <person name="Lykidis A."/>
            <person name="Richardson P."/>
        </authorList>
    </citation>
    <scope>NUCLEOTIDE SEQUENCE</scope>
    <source>
        <strain evidence="3">YX</strain>
    </source>
</reference>
<feature type="compositionally biased region" description="Pro residues" evidence="1">
    <location>
        <begin position="10"/>
        <end position="32"/>
    </location>
</feature>
<feature type="region of interest" description="Disordered" evidence="1">
    <location>
        <begin position="1"/>
        <end position="51"/>
    </location>
</feature>
<feature type="region of interest" description="Disordered" evidence="1">
    <location>
        <begin position="87"/>
        <end position="117"/>
    </location>
</feature>
<sequence length="270" mass="28609">MTQPSSPSSPHGPQPPYGSQPYGPPPPPPGQPPHGAQFSPPPYGAGGYPPAPQKTGRNGCLIAGIVVGAAAVLGIAGILVFAALSSSDSTSDQETSATGETSDSQGTTSSEVEGDFTMLPGCSVGEHSELERLVPDYRGEVEDVDTGGQEWWEGQHCSWDNVNSLGNGSYAFLTIMLNDPGERYHTSDDLEWYSQDYTTTEVSGLGEGAVSWYDSENQVGCVATYVANLSFASCYDKVNFGVSLPEEEAIQEAETLARATLEEIRRGDYQ</sequence>
<dbReference type="AlphaFoldDB" id="Q47MY3"/>
<organism evidence="3">
    <name type="scientific">Thermobifida fusca (strain YX)</name>
    <dbReference type="NCBI Taxonomy" id="269800"/>
    <lineage>
        <taxon>Bacteria</taxon>
        <taxon>Bacillati</taxon>
        <taxon>Actinomycetota</taxon>
        <taxon>Actinomycetes</taxon>
        <taxon>Streptosporangiales</taxon>
        <taxon>Nocardiopsidaceae</taxon>
        <taxon>Thermobifida</taxon>
    </lineage>
</organism>
<dbReference type="KEGG" id="tfu:Tfu_2153"/>
<feature type="transmembrane region" description="Helical" evidence="2">
    <location>
        <begin position="60"/>
        <end position="84"/>
    </location>
</feature>
<accession>Q47MY3</accession>
<evidence type="ECO:0008006" key="4">
    <source>
        <dbReference type="Google" id="ProtNLM"/>
    </source>
</evidence>
<keyword evidence="2" id="KW-0472">Membrane</keyword>
<feature type="compositionally biased region" description="Low complexity" evidence="1">
    <location>
        <begin position="87"/>
        <end position="98"/>
    </location>
</feature>
<dbReference type="EMBL" id="CP000088">
    <property type="protein sequence ID" value="AAZ56186.1"/>
    <property type="molecule type" value="Genomic_DNA"/>
</dbReference>
<keyword evidence="2" id="KW-1133">Transmembrane helix</keyword>
<evidence type="ECO:0000256" key="2">
    <source>
        <dbReference type="SAM" id="Phobius"/>
    </source>
</evidence>
<proteinExistence type="predicted"/>
<gene>
    <name evidence="3" type="ordered locus">Tfu_2153</name>
</gene>
<protein>
    <recommendedName>
        <fullName evidence="4">DUF3558 domain-containing protein</fullName>
    </recommendedName>
</protein>
<name>Q47MY3_THEFY</name>